<reference evidence="3" key="1">
    <citation type="submission" date="2019-05" db="EMBL/GenBank/DDBJ databases">
        <title>Flavobacterium profundi sp. nov., isolated from a deep-sea seamount.</title>
        <authorList>
            <person name="Zhang D.-C."/>
        </authorList>
    </citation>
    <scope>NUCLEOTIDE SEQUENCE [LARGE SCALE GENOMIC DNA]</scope>
    <source>
        <strain evidence="3">EC11</strain>
    </source>
</reference>
<evidence type="ECO:0000256" key="1">
    <source>
        <dbReference type="SAM" id="SignalP"/>
    </source>
</evidence>
<feature type="signal peptide" evidence="1">
    <location>
        <begin position="1"/>
        <end position="24"/>
    </location>
</feature>
<evidence type="ECO:0000313" key="2">
    <source>
        <dbReference type="EMBL" id="NHN26050.1"/>
    </source>
</evidence>
<dbReference type="Proteomes" id="UP000817854">
    <property type="component" value="Unassembled WGS sequence"/>
</dbReference>
<reference evidence="2 3" key="2">
    <citation type="submission" date="2019-05" db="EMBL/GenBank/DDBJ databases">
        <authorList>
            <person name="Lianzixin W."/>
        </authorList>
    </citation>
    <scope>NUCLEOTIDE SEQUENCE [LARGE SCALE GENOMIC DNA]</scope>
    <source>
        <strain evidence="2 3">EC11</strain>
    </source>
</reference>
<evidence type="ECO:0000313" key="3">
    <source>
        <dbReference type="Proteomes" id="UP000817854"/>
    </source>
</evidence>
<keyword evidence="3" id="KW-1185">Reference proteome</keyword>
<dbReference type="PROSITE" id="PS51257">
    <property type="entry name" value="PROKAR_LIPOPROTEIN"/>
    <property type="match status" value="1"/>
</dbReference>
<comment type="caution">
    <text evidence="2">The sequence shown here is derived from an EMBL/GenBank/DDBJ whole genome shotgun (WGS) entry which is preliminary data.</text>
</comment>
<protein>
    <recommendedName>
        <fullName evidence="4">DUF4493 domain-containing protein</fullName>
    </recommendedName>
</protein>
<sequence length="338" mass="37392">MKYLSKNIKAILVSVIVLSFLASCQEDDSLTRRGKPGISITEKTITVIEGETATFNLSLDYAVQNKLDIRIEPLDENDNPIPVTEPDGDPNSGNGYIRLDFEDFNVPYGTWFEGGYFNYGYQGGTGYIVTYPAYTKDFQIDIETIRDIFPENTKTFKFRLSATSLIEAVLDEVITLNIENYVGTELITTFSWDGDYVNDACGDLDLDLELYLNGVFTNFSYSNCPESLTISGSDTDGTYTLDASLWTTNGVTNPDNINIPATINFAKPGVFNETVDLSSLFPLNDGGLDDGNPNAITTFTIVKSGTTYLITNSSNSTIATGRESNYRISLNEKRELKK</sequence>
<proteinExistence type="predicted"/>
<keyword evidence="1" id="KW-0732">Signal</keyword>
<feature type="chain" id="PRO_5045263704" description="DUF4493 domain-containing protein" evidence="1">
    <location>
        <begin position="25"/>
        <end position="338"/>
    </location>
</feature>
<organism evidence="2 3">
    <name type="scientific">Flavobacterium jejuense</name>
    <dbReference type="NCBI Taxonomy" id="1544455"/>
    <lineage>
        <taxon>Bacteria</taxon>
        <taxon>Pseudomonadati</taxon>
        <taxon>Bacteroidota</taxon>
        <taxon>Flavobacteriia</taxon>
        <taxon>Flavobacteriales</taxon>
        <taxon>Flavobacteriaceae</taxon>
        <taxon>Flavobacterium</taxon>
    </lineage>
</organism>
<evidence type="ECO:0008006" key="4">
    <source>
        <dbReference type="Google" id="ProtNLM"/>
    </source>
</evidence>
<name>A0ABX0ISI0_9FLAO</name>
<dbReference type="RefSeq" id="WP_140962388.1">
    <property type="nucleotide sequence ID" value="NZ_VEVQ02000006.1"/>
</dbReference>
<dbReference type="EMBL" id="VEVQ02000006">
    <property type="protein sequence ID" value="NHN26050.1"/>
    <property type="molecule type" value="Genomic_DNA"/>
</dbReference>
<gene>
    <name evidence="2" type="ORF">FIA58_010220</name>
</gene>
<accession>A0ABX0ISI0</accession>
<reference evidence="2 3" key="3">
    <citation type="submission" date="2020-02" db="EMBL/GenBank/DDBJ databases">
        <title>Flavobacterium profundi sp. nov., isolated from a deep-sea seamount.</title>
        <authorList>
            <person name="Zhang D.-C."/>
        </authorList>
    </citation>
    <scope>NUCLEOTIDE SEQUENCE [LARGE SCALE GENOMIC DNA]</scope>
    <source>
        <strain evidence="2 3">EC11</strain>
    </source>
</reference>